<comment type="similarity">
    <text evidence="1">Belongs to the glycosyltransferase 2 family.</text>
</comment>
<keyword evidence="3" id="KW-0808">Transferase</keyword>
<gene>
    <name evidence="5" type="ORF">AU511_05450</name>
</gene>
<dbReference type="GO" id="GO:0016757">
    <property type="term" value="F:glycosyltransferase activity"/>
    <property type="evidence" value="ECO:0007669"/>
    <property type="project" value="UniProtKB-KW"/>
</dbReference>
<keyword evidence="2" id="KW-0328">Glycosyltransferase</keyword>
<protein>
    <recommendedName>
        <fullName evidence="4">Glycosyltransferase 2-like domain-containing protein</fullName>
    </recommendedName>
</protein>
<evidence type="ECO:0000313" key="6">
    <source>
        <dbReference type="Proteomes" id="UP000194020"/>
    </source>
</evidence>
<dbReference type="NCBIfam" id="TIGR01556">
    <property type="entry name" value="rhamnosyltran"/>
    <property type="match status" value="1"/>
</dbReference>
<proteinExistence type="inferred from homology"/>
<evidence type="ECO:0000313" key="5">
    <source>
        <dbReference type="EMBL" id="OSN06942.1"/>
    </source>
</evidence>
<dbReference type="CDD" id="cd02526">
    <property type="entry name" value="GT2_RfbF_like"/>
    <property type="match status" value="1"/>
</dbReference>
<evidence type="ECO:0000256" key="3">
    <source>
        <dbReference type="ARBA" id="ARBA00022679"/>
    </source>
</evidence>
<dbReference type="Pfam" id="PF00535">
    <property type="entry name" value="Glycos_transf_2"/>
    <property type="match status" value="1"/>
</dbReference>
<feature type="domain" description="Glycosyltransferase 2-like" evidence="4">
    <location>
        <begin position="41"/>
        <end position="172"/>
    </location>
</feature>
<dbReference type="InterPro" id="IPR029044">
    <property type="entry name" value="Nucleotide-diphossugar_trans"/>
</dbReference>
<sequence length="299" mass="34062">MKDKFQSIAAIIITFNPDLAALNTLIGIIKNQVNSTIIIDNSCPSKLDMDFPENVEVITLNENRGIATAQNIGIKKAVEKEMHNVILFDQDTIPSTTLVFDLLQAREKAEKNNIKVAAIGPAHYDADKKSHCVSVKTERNKLFILTPDFDKEYTVCDFVISSGCLIKSDVLKRVGLMEDELFIDCVDIEWGFRAKSFGMNCLIANAAHAYHKIGDKPLVVLKRALTTHSPVRHYYFYRNFYLLMKRKYVPSVWKRHVFIKSSLQAFIFSLLLYPRVEHLKMIIKGIYHGIVGRTGKHEK</sequence>
<dbReference type="SUPFAM" id="SSF53448">
    <property type="entry name" value="Nucleotide-diphospho-sugar transferases"/>
    <property type="match status" value="1"/>
</dbReference>
<comment type="caution">
    <text evidence="5">The sequence shown here is derived from an EMBL/GenBank/DDBJ whole genome shotgun (WGS) entry which is preliminary data.</text>
</comment>
<evidence type="ECO:0000256" key="2">
    <source>
        <dbReference type="ARBA" id="ARBA00022676"/>
    </source>
</evidence>
<accession>A0A1X3RY33</accession>
<dbReference type="OrthoDB" id="9771846at2"/>
<dbReference type="EMBL" id="LUTP01000010">
    <property type="protein sequence ID" value="OSN06942.1"/>
    <property type="molecule type" value="Genomic_DNA"/>
</dbReference>
<dbReference type="InterPro" id="IPR001173">
    <property type="entry name" value="Glyco_trans_2-like"/>
</dbReference>
<dbReference type="PANTHER" id="PTHR43179">
    <property type="entry name" value="RHAMNOSYLTRANSFERASE WBBL"/>
    <property type="match status" value="1"/>
</dbReference>
<reference evidence="5 6" key="1">
    <citation type="submission" date="2016-02" db="EMBL/GenBank/DDBJ databases">
        <title>Species-wide whole genome sequencing reveals diversity, host range in Lonsdalea quercina.</title>
        <authorList>
            <person name="Li Y."/>
        </authorList>
    </citation>
    <scope>NUCLEOTIDE SEQUENCE [LARGE SCALE GENOMIC DNA]</scope>
    <source>
        <strain evidence="5 6">LMG 26264</strain>
    </source>
</reference>
<dbReference type="Gene3D" id="3.90.550.10">
    <property type="entry name" value="Spore Coat Polysaccharide Biosynthesis Protein SpsA, Chain A"/>
    <property type="match status" value="1"/>
</dbReference>
<dbReference type="PANTHER" id="PTHR43179:SF12">
    <property type="entry name" value="GALACTOFURANOSYLTRANSFERASE GLFT2"/>
    <property type="match status" value="1"/>
</dbReference>
<dbReference type="RefSeq" id="WP_094109048.1">
    <property type="nucleotide sequence ID" value="NZ_LUTP01000010.1"/>
</dbReference>
<evidence type="ECO:0000259" key="4">
    <source>
        <dbReference type="Pfam" id="PF00535"/>
    </source>
</evidence>
<evidence type="ECO:0000256" key="1">
    <source>
        <dbReference type="ARBA" id="ARBA00006739"/>
    </source>
</evidence>
<dbReference type="Proteomes" id="UP000194020">
    <property type="component" value="Unassembled WGS sequence"/>
</dbReference>
<dbReference type="InterPro" id="IPR006446">
    <property type="entry name" value="RhaTrfase"/>
</dbReference>
<dbReference type="AlphaFoldDB" id="A0A1X3RY33"/>
<name>A0A1X3RY33_9GAMM</name>
<organism evidence="5 6">
    <name type="scientific">Lonsdalea iberica</name>
    <dbReference type="NCBI Taxonomy" id="1082703"/>
    <lineage>
        <taxon>Bacteria</taxon>
        <taxon>Pseudomonadati</taxon>
        <taxon>Pseudomonadota</taxon>
        <taxon>Gammaproteobacteria</taxon>
        <taxon>Enterobacterales</taxon>
        <taxon>Pectobacteriaceae</taxon>
        <taxon>Lonsdalea</taxon>
    </lineage>
</organism>